<organism evidence="2 3">
    <name type="scientific">Anaerofilum hominis</name>
    <dbReference type="NCBI Taxonomy" id="2763016"/>
    <lineage>
        <taxon>Bacteria</taxon>
        <taxon>Bacillati</taxon>
        <taxon>Bacillota</taxon>
        <taxon>Clostridia</taxon>
        <taxon>Eubacteriales</taxon>
        <taxon>Oscillospiraceae</taxon>
        <taxon>Anaerofilum</taxon>
    </lineage>
</organism>
<dbReference type="Pfam" id="PF07969">
    <property type="entry name" value="Amidohydro_3"/>
    <property type="match status" value="1"/>
</dbReference>
<sequence>MLLIKGGTLHTMEAEGTLRADLLACSGRIAGIAPHIDPPEGAEVFDAAGLEVYPGIIDAHSHIGISEEKIGVQGDDCNEGTNPITPCLRAIDAINPMDSAFHNALASGITGAMIGPGSANVIGGQFAFLKTYGRRVEEMVVLAPAALKIAFGENPKGNYGPNGNMPATRMGIAALLREALFHARQYLEQQKSGGTPPDFQYECYRDLFEGKIPLKAHVHRADDIFTAIRIAKEFGLGLTLDHCTEGHLVADAIAESGFPAIVGPSLASRSKIEVEQSDFHTPGVLHKAGVLIALTTDHPVTRIQYLPLCAALAAKEGLGEEAALRAVTIDAARICRVDDRLGSLRVGKDADLAIFDGSPLVIASRVRATVVGGRVVYRPRA</sequence>
<dbReference type="AlphaFoldDB" id="A0A923L1B9"/>
<evidence type="ECO:0000313" key="2">
    <source>
        <dbReference type="EMBL" id="MBC5582005.1"/>
    </source>
</evidence>
<dbReference type="PANTHER" id="PTHR43135">
    <property type="entry name" value="ALPHA-D-RIBOSE 1-METHYLPHOSPHONATE 5-TRIPHOSPHATE DIPHOSPHATASE"/>
    <property type="match status" value="1"/>
</dbReference>
<keyword evidence="3" id="KW-1185">Reference proteome</keyword>
<proteinExistence type="predicted"/>
<dbReference type="RefSeq" id="WP_186888375.1">
    <property type="nucleotide sequence ID" value="NZ_JACONZ010000004.1"/>
</dbReference>
<dbReference type="PANTHER" id="PTHR43135:SF3">
    <property type="entry name" value="ALPHA-D-RIBOSE 1-METHYLPHOSPHONATE 5-TRIPHOSPHATE DIPHOSPHATASE"/>
    <property type="match status" value="1"/>
</dbReference>
<dbReference type="Proteomes" id="UP000659630">
    <property type="component" value="Unassembled WGS sequence"/>
</dbReference>
<dbReference type="InterPro" id="IPR032466">
    <property type="entry name" value="Metal_Hydrolase"/>
</dbReference>
<dbReference type="CDD" id="cd01309">
    <property type="entry name" value="Met_dep_hydrolase_C"/>
    <property type="match status" value="1"/>
</dbReference>
<dbReference type="SUPFAM" id="SSF51338">
    <property type="entry name" value="Composite domain of metallo-dependent hydrolases"/>
    <property type="match status" value="1"/>
</dbReference>
<feature type="domain" description="Amidohydrolase 3" evidence="1">
    <location>
        <begin position="285"/>
        <end position="377"/>
    </location>
</feature>
<dbReference type="SUPFAM" id="SSF51556">
    <property type="entry name" value="Metallo-dependent hydrolases"/>
    <property type="match status" value="1"/>
</dbReference>
<name>A0A923L1B9_9FIRM</name>
<protein>
    <submittedName>
        <fullName evidence="2">Amidohydrolase</fullName>
    </submittedName>
</protein>
<gene>
    <name evidence="2" type="ORF">H8S23_10860</name>
</gene>
<reference evidence="2" key="1">
    <citation type="submission" date="2020-08" db="EMBL/GenBank/DDBJ databases">
        <title>Genome public.</title>
        <authorList>
            <person name="Liu C."/>
            <person name="Sun Q."/>
        </authorList>
    </citation>
    <scope>NUCLEOTIDE SEQUENCE</scope>
    <source>
        <strain evidence="2">BX8</strain>
    </source>
</reference>
<accession>A0A923L1B9</accession>
<dbReference type="InterPro" id="IPR051781">
    <property type="entry name" value="Metallo-dep_Hydrolase"/>
</dbReference>
<dbReference type="InterPro" id="IPR011059">
    <property type="entry name" value="Metal-dep_hydrolase_composite"/>
</dbReference>
<comment type="caution">
    <text evidence="2">The sequence shown here is derived from an EMBL/GenBank/DDBJ whole genome shotgun (WGS) entry which is preliminary data.</text>
</comment>
<evidence type="ECO:0000313" key="3">
    <source>
        <dbReference type="Proteomes" id="UP000659630"/>
    </source>
</evidence>
<dbReference type="InterPro" id="IPR013108">
    <property type="entry name" value="Amidohydro_3"/>
</dbReference>
<dbReference type="EMBL" id="JACONZ010000004">
    <property type="protein sequence ID" value="MBC5582005.1"/>
    <property type="molecule type" value="Genomic_DNA"/>
</dbReference>
<evidence type="ECO:0000259" key="1">
    <source>
        <dbReference type="Pfam" id="PF07969"/>
    </source>
</evidence>
<dbReference type="Gene3D" id="3.20.20.140">
    <property type="entry name" value="Metal-dependent hydrolases"/>
    <property type="match status" value="1"/>
</dbReference>
<dbReference type="GO" id="GO:0016810">
    <property type="term" value="F:hydrolase activity, acting on carbon-nitrogen (but not peptide) bonds"/>
    <property type="evidence" value="ECO:0007669"/>
    <property type="project" value="InterPro"/>
</dbReference>